<evidence type="ECO:0000313" key="2">
    <source>
        <dbReference type="EMBL" id="KPQ08629.1"/>
    </source>
</evidence>
<gene>
    <name evidence="2" type="ORF">HLUCCX10_17220</name>
</gene>
<feature type="signal peptide" evidence="1">
    <location>
        <begin position="1"/>
        <end position="21"/>
    </location>
</feature>
<dbReference type="Pfam" id="PF05960">
    <property type="entry name" value="DUF885"/>
    <property type="match status" value="1"/>
</dbReference>
<evidence type="ECO:0008006" key="4">
    <source>
        <dbReference type="Google" id="ProtNLM"/>
    </source>
</evidence>
<dbReference type="PROSITE" id="PS51257">
    <property type="entry name" value="PROKAR_LIPOPROTEIN"/>
    <property type="match status" value="1"/>
</dbReference>
<dbReference type="AlphaFoldDB" id="A0A0P7Y3J6"/>
<proteinExistence type="predicted"/>
<dbReference type="STRING" id="1305737.GCA_000526355_01525"/>
<accession>A0A0P7Y3J6</accession>
<feature type="chain" id="PRO_5006145921" description="DUF885 domain-containing protein" evidence="1">
    <location>
        <begin position="22"/>
        <end position="591"/>
    </location>
</feature>
<dbReference type="OrthoDB" id="9760040at2"/>
<dbReference type="PANTHER" id="PTHR33361:SF16">
    <property type="entry name" value="DUF885 DOMAIN-CONTAINING PROTEIN"/>
    <property type="match status" value="1"/>
</dbReference>
<dbReference type="eggNOG" id="COG4805">
    <property type="taxonomic scope" value="Bacteria"/>
</dbReference>
<dbReference type="Proteomes" id="UP000050421">
    <property type="component" value="Unassembled WGS sequence"/>
</dbReference>
<evidence type="ECO:0000256" key="1">
    <source>
        <dbReference type="SAM" id="SignalP"/>
    </source>
</evidence>
<reference evidence="2 3" key="1">
    <citation type="submission" date="2015-09" db="EMBL/GenBank/DDBJ databases">
        <title>Identification and resolution of microdiversity through metagenomic sequencing of parallel consortia.</title>
        <authorList>
            <person name="Nelson W.C."/>
            <person name="Romine M.F."/>
            <person name="Lindemann S.R."/>
        </authorList>
    </citation>
    <scope>NUCLEOTIDE SEQUENCE [LARGE SCALE GENOMIC DNA]</scope>
    <source>
        <strain evidence="2">HL-49</strain>
    </source>
</reference>
<dbReference type="PATRIC" id="fig|1305737.6.peg.669"/>
<dbReference type="PANTHER" id="PTHR33361">
    <property type="entry name" value="GLR0591 PROTEIN"/>
    <property type="match status" value="1"/>
</dbReference>
<evidence type="ECO:0000313" key="3">
    <source>
        <dbReference type="Proteomes" id="UP000050421"/>
    </source>
</evidence>
<organism evidence="2 3">
    <name type="scientific">Algoriphagus marincola HL-49</name>
    <dbReference type="NCBI Taxonomy" id="1305737"/>
    <lineage>
        <taxon>Bacteria</taxon>
        <taxon>Pseudomonadati</taxon>
        <taxon>Bacteroidota</taxon>
        <taxon>Cytophagia</taxon>
        <taxon>Cytophagales</taxon>
        <taxon>Cyclobacteriaceae</taxon>
        <taxon>Algoriphagus</taxon>
    </lineage>
</organism>
<name>A0A0P7Y3J6_9BACT</name>
<dbReference type="EMBL" id="LJXT01000163">
    <property type="protein sequence ID" value="KPQ08629.1"/>
    <property type="molecule type" value="Genomic_DNA"/>
</dbReference>
<dbReference type="InterPro" id="IPR010281">
    <property type="entry name" value="DUF885"/>
</dbReference>
<comment type="caution">
    <text evidence="2">The sequence shown here is derived from an EMBL/GenBank/DDBJ whole genome shotgun (WGS) entry which is preliminary data.</text>
</comment>
<keyword evidence="1" id="KW-0732">Signal</keyword>
<sequence length="591" mass="68393">MKNLNILILSCLTFALSCSTAKEEVQVDINGILDQYSADNYALNPLSATANGINDYNAQLAIDIGDEHIKQSIALNNRYLDTLKVISYNSLSENDKLSFDLLQYKLEMDNEYLNNKYIWISRPVDQFVTSFPQKFALMASGTSFIPFNNEQDYRNFMERMKAYAKWTDQAIENMQSGLELKNTNPRSAMLKVPAQLKPLYEKEPSENTLYRPLKNMPEAMDSSTRAQLESDYTHALETYLIPSYKRMNEFLENTYIPNARETTGLLDNANGEEEYSYLLRKSTTTNISADSVYKLGLSEVARIRKEMDSIRVITGFEGDLSAFFNFIRTGEQFFPFTTAEEVLDRYRSFETRMEPQLKKLFNTRPKTKFEVRAVEKFREAGSNAQYKRPARDGSRPGIFYETVRDPLKYNAFEMEGIFIHEAIPGHHYQIATQYEADIIEFRKTYFAGAYSEGWALYAESLGVELGMYKDPYQYMGRLNNEMERAVRLVVDAGMHAKGWTREEAIAYVLENQPVTPLVAEQRIERYMVWPGQATSYKIGELKIIQLREKAKKELGEQFDIREFHDEILKDGAMPLTLLESKIDRWIERKSL</sequence>
<protein>
    <recommendedName>
        <fullName evidence="4">DUF885 domain-containing protein</fullName>
    </recommendedName>
</protein>